<feature type="compositionally biased region" description="Basic and acidic residues" evidence="1">
    <location>
        <begin position="153"/>
        <end position="163"/>
    </location>
</feature>
<organism evidence="2 3">
    <name type="scientific">Salvelinus namaycush</name>
    <name type="common">Lake trout</name>
    <name type="synonym">Salmo namaycush</name>
    <dbReference type="NCBI Taxonomy" id="8040"/>
    <lineage>
        <taxon>Eukaryota</taxon>
        <taxon>Metazoa</taxon>
        <taxon>Chordata</taxon>
        <taxon>Craniata</taxon>
        <taxon>Vertebrata</taxon>
        <taxon>Euteleostomi</taxon>
        <taxon>Actinopterygii</taxon>
        <taxon>Neopterygii</taxon>
        <taxon>Teleostei</taxon>
        <taxon>Protacanthopterygii</taxon>
        <taxon>Salmoniformes</taxon>
        <taxon>Salmonidae</taxon>
        <taxon>Salmoninae</taxon>
        <taxon>Salvelinus</taxon>
    </lineage>
</organism>
<dbReference type="InterPro" id="IPR039586">
    <property type="entry name" value="CFAP46"/>
</dbReference>
<keyword evidence="3" id="KW-0966">Cell projection</keyword>
<evidence type="ECO:0000313" key="3">
    <source>
        <dbReference type="RefSeq" id="XP_038846713.1"/>
    </source>
</evidence>
<sequence length="708" mass="78429">MQQAVSVQEHVVLNAQSLFPSQECQPLSLPATRRLLRVRLALAELSLAMLEQVCAEENRLALAQDRKASVERTVEEFVRITPDLGSVEQEWITTGRTLGQVALSQLATVNFLSLDCLETRASSLSLMGKCLRLLAMQRDPLYPFTLWDGHNLEEDRSESKASPEEEEELTGENGRESSRTEPRQYAAKYAELQRRRRSAQQLLAQASETLAQAVSLCLQHKLPSSILSEACLNMLECHGQFDPCATGQYLALLQSCSCTAMMADILRSACTDARVSQLSALLNLHSNLLPSQEETPTSLLKGVEDSLNGLSKTYSHLTINPSHLSLLGELPSNLKILLLQHTQDRHQTPSISIPESIRPKEKEEKAGLDKGLAVGSPAELGEYVVLLADWMLMELPLEALAILQEEGLSSVSRDFSLQLLHTRLQREEPVESDNKKETKGGKGAKGKVDQSKAIKMVPVSRVLPPNTLPVDTHNFKYIIDPYNEEEYEGSSLTERMKRTLEAYSQQFTPLWEGFLGSEHTPSLAELEQLLTNCSAFIFHGMERFLANIPPSKLAALNLSECQMAVLFDLVQNSASMLRQSKLDVQKSDGHLALERPLETVLLLTLSGVRCVLLNQWHSSPQRNINNMDSVMENLLRVGLTSGQTVHALRKGEVQRTEKDTNTAGSVDAICHEDSVNRDGNAHDAQPRLTTSPSAFNCVVYGLPNLVIT</sequence>
<accession>A0A8U0QP84</accession>
<dbReference type="PANTHER" id="PTHR15977">
    <property type="entry name" value="CILIA- AND FLAGELLA-ASSOCIATED PROTEIN 46"/>
    <property type="match status" value="1"/>
</dbReference>
<feature type="compositionally biased region" description="Basic and acidic residues" evidence="1">
    <location>
        <begin position="173"/>
        <end position="182"/>
    </location>
</feature>
<dbReference type="KEGG" id="snh:120045851"/>
<gene>
    <name evidence="3" type="primary">LOC120045851</name>
</gene>
<keyword evidence="3" id="KW-0969">Cilium</keyword>
<dbReference type="Proteomes" id="UP000808372">
    <property type="component" value="Chromosome 4"/>
</dbReference>
<proteinExistence type="predicted"/>
<name>A0A8U0QP84_SALNM</name>
<keyword evidence="3" id="KW-0282">Flagellum</keyword>
<dbReference type="PANTHER" id="PTHR15977:SF15">
    <property type="entry name" value="CILIA- AND FLAGELLA-ASSOCIATED PROTEIN 46"/>
    <property type="match status" value="1"/>
</dbReference>
<dbReference type="RefSeq" id="XP_038846713.1">
    <property type="nucleotide sequence ID" value="XM_038990785.1"/>
</dbReference>
<reference evidence="3" key="1">
    <citation type="submission" date="2025-08" db="UniProtKB">
        <authorList>
            <consortium name="RefSeq"/>
        </authorList>
    </citation>
    <scope>IDENTIFICATION</scope>
    <source>
        <tissue evidence="3">White muscle</tissue>
    </source>
</reference>
<dbReference type="Pfam" id="PF03568">
    <property type="entry name" value="Separin_C"/>
    <property type="match status" value="1"/>
</dbReference>
<dbReference type="GO" id="GO:0035082">
    <property type="term" value="P:axoneme assembly"/>
    <property type="evidence" value="ECO:0007669"/>
    <property type="project" value="InterPro"/>
</dbReference>
<dbReference type="GeneID" id="120045851"/>
<evidence type="ECO:0000256" key="1">
    <source>
        <dbReference type="SAM" id="MobiDB-lite"/>
    </source>
</evidence>
<keyword evidence="2" id="KW-1185">Reference proteome</keyword>
<dbReference type="GO" id="GO:0060294">
    <property type="term" value="P:cilium movement involved in cell motility"/>
    <property type="evidence" value="ECO:0007669"/>
    <property type="project" value="InterPro"/>
</dbReference>
<feature type="region of interest" description="Disordered" evidence="1">
    <location>
        <begin position="153"/>
        <end position="183"/>
    </location>
</feature>
<feature type="region of interest" description="Disordered" evidence="1">
    <location>
        <begin position="426"/>
        <end position="447"/>
    </location>
</feature>
<protein>
    <submittedName>
        <fullName evidence="3">Cilia- and flagella-associated protein 46</fullName>
    </submittedName>
</protein>
<dbReference type="AlphaFoldDB" id="A0A8U0QP84"/>
<evidence type="ECO:0000313" key="2">
    <source>
        <dbReference type="Proteomes" id="UP000808372"/>
    </source>
</evidence>